<evidence type="ECO:0000313" key="6">
    <source>
        <dbReference type="EMBL" id="GAA3203679.1"/>
    </source>
</evidence>
<dbReference type="PROSITE" id="PS50110">
    <property type="entry name" value="RESPONSE_REGULATORY"/>
    <property type="match status" value="1"/>
</dbReference>
<dbReference type="RefSeq" id="WP_344824569.1">
    <property type="nucleotide sequence ID" value="NZ_BAAAUV010000004.1"/>
</dbReference>
<dbReference type="SUPFAM" id="SSF52172">
    <property type="entry name" value="CheY-like"/>
    <property type="match status" value="1"/>
</dbReference>
<dbReference type="SMART" id="SM00421">
    <property type="entry name" value="HTH_LUXR"/>
    <property type="match status" value="1"/>
</dbReference>
<dbReference type="CDD" id="cd17535">
    <property type="entry name" value="REC_NarL-like"/>
    <property type="match status" value="1"/>
</dbReference>
<dbReference type="InterPro" id="IPR058245">
    <property type="entry name" value="NreC/VraR/RcsB-like_REC"/>
</dbReference>
<keyword evidence="1 3" id="KW-0597">Phosphoprotein</keyword>
<feature type="modified residue" description="4-aspartylphosphate" evidence="3">
    <location>
        <position position="74"/>
    </location>
</feature>
<protein>
    <submittedName>
        <fullName evidence="6">Response regulator transcription factor</fullName>
    </submittedName>
</protein>
<dbReference type="InterPro" id="IPR016032">
    <property type="entry name" value="Sig_transdc_resp-reg_C-effctor"/>
</dbReference>
<dbReference type="InterPro" id="IPR039420">
    <property type="entry name" value="WalR-like"/>
</dbReference>
<dbReference type="PANTHER" id="PTHR43214">
    <property type="entry name" value="TWO-COMPONENT RESPONSE REGULATOR"/>
    <property type="match status" value="1"/>
</dbReference>
<dbReference type="PRINTS" id="PR00038">
    <property type="entry name" value="HTHLUXR"/>
</dbReference>
<name>A0ABP6Q5Q3_9ACTN</name>
<keyword evidence="7" id="KW-1185">Reference proteome</keyword>
<reference evidence="7" key="1">
    <citation type="journal article" date="2019" name="Int. J. Syst. Evol. Microbiol.">
        <title>The Global Catalogue of Microorganisms (GCM) 10K type strain sequencing project: providing services to taxonomists for standard genome sequencing and annotation.</title>
        <authorList>
            <consortium name="The Broad Institute Genomics Platform"/>
            <consortium name="The Broad Institute Genome Sequencing Center for Infectious Disease"/>
            <person name="Wu L."/>
            <person name="Ma J."/>
        </authorList>
    </citation>
    <scope>NUCLEOTIDE SEQUENCE [LARGE SCALE GENOMIC DNA]</scope>
    <source>
        <strain evidence="7">JCM 9377</strain>
    </source>
</reference>
<gene>
    <name evidence="6" type="ORF">GCM10010468_17860</name>
</gene>
<feature type="domain" description="HTH luxR-type" evidence="4">
    <location>
        <begin position="160"/>
        <end position="225"/>
    </location>
</feature>
<organism evidence="6 7">
    <name type="scientific">Actinocorallia longicatena</name>
    <dbReference type="NCBI Taxonomy" id="111803"/>
    <lineage>
        <taxon>Bacteria</taxon>
        <taxon>Bacillati</taxon>
        <taxon>Actinomycetota</taxon>
        <taxon>Actinomycetes</taxon>
        <taxon>Streptosporangiales</taxon>
        <taxon>Thermomonosporaceae</taxon>
        <taxon>Actinocorallia</taxon>
    </lineage>
</organism>
<evidence type="ECO:0000259" key="4">
    <source>
        <dbReference type="PROSITE" id="PS50043"/>
    </source>
</evidence>
<keyword evidence="2" id="KW-0238">DNA-binding</keyword>
<proteinExistence type="predicted"/>
<dbReference type="PROSITE" id="PS50043">
    <property type="entry name" value="HTH_LUXR_2"/>
    <property type="match status" value="1"/>
</dbReference>
<accession>A0ABP6Q5Q3</accession>
<evidence type="ECO:0000256" key="3">
    <source>
        <dbReference type="PROSITE-ProRule" id="PRU00169"/>
    </source>
</evidence>
<dbReference type="PANTHER" id="PTHR43214:SF43">
    <property type="entry name" value="TWO-COMPONENT RESPONSE REGULATOR"/>
    <property type="match status" value="1"/>
</dbReference>
<dbReference type="InterPro" id="IPR000792">
    <property type="entry name" value="Tscrpt_reg_LuxR_C"/>
</dbReference>
<dbReference type="Proteomes" id="UP001501237">
    <property type="component" value="Unassembled WGS sequence"/>
</dbReference>
<dbReference type="InterPro" id="IPR001789">
    <property type="entry name" value="Sig_transdc_resp-reg_receiver"/>
</dbReference>
<sequence length="230" mass="24686">MHRDVTHDDVVSGEPRIRVLVVDDHSVVRKGLRTFFGMLDDIEVVGEAADGLHALDLLAALAAEDALPDVVLMDLEMPRMDGISATAEIKKTFTDVEVVALTSFSEAERVHLALEVGAAGYLLKDADADEVGVAVRAAHRGEIHLDAAVVSKLTRSLRQPAETAAVLTPREREILALVAQGQSNRDIARALTISERTTRTHVSNVLGKLGLVSRTQAALWAIREGLAPGP</sequence>
<dbReference type="SMART" id="SM00448">
    <property type="entry name" value="REC"/>
    <property type="match status" value="1"/>
</dbReference>
<dbReference type="Gene3D" id="3.40.50.2300">
    <property type="match status" value="1"/>
</dbReference>
<dbReference type="CDD" id="cd06170">
    <property type="entry name" value="LuxR_C_like"/>
    <property type="match status" value="1"/>
</dbReference>
<dbReference type="Pfam" id="PF00196">
    <property type="entry name" value="GerE"/>
    <property type="match status" value="1"/>
</dbReference>
<evidence type="ECO:0000313" key="7">
    <source>
        <dbReference type="Proteomes" id="UP001501237"/>
    </source>
</evidence>
<dbReference type="EMBL" id="BAAAUV010000004">
    <property type="protein sequence ID" value="GAA3203679.1"/>
    <property type="molecule type" value="Genomic_DNA"/>
</dbReference>
<dbReference type="Pfam" id="PF00072">
    <property type="entry name" value="Response_reg"/>
    <property type="match status" value="1"/>
</dbReference>
<feature type="domain" description="Response regulatory" evidence="5">
    <location>
        <begin position="18"/>
        <end position="139"/>
    </location>
</feature>
<dbReference type="InterPro" id="IPR011006">
    <property type="entry name" value="CheY-like_superfamily"/>
</dbReference>
<comment type="caution">
    <text evidence="6">The sequence shown here is derived from an EMBL/GenBank/DDBJ whole genome shotgun (WGS) entry which is preliminary data.</text>
</comment>
<evidence type="ECO:0000256" key="1">
    <source>
        <dbReference type="ARBA" id="ARBA00022553"/>
    </source>
</evidence>
<dbReference type="SUPFAM" id="SSF46894">
    <property type="entry name" value="C-terminal effector domain of the bipartite response regulators"/>
    <property type="match status" value="1"/>
</dbReference>
<evidence type="ECO:0000256" key="2">
    <source>
        <dbReference type="ARBA" id="ARBA00023125"/>
    </source>
</evidence>
<evidence type="ECO:0000259" key="5">
    <source>
        <dbReference type="PROSITE" id="PS50110"/>
    </source>
</evidence>